<gene>
    <name evidence="2" type="ORF">LSH36_688g00019</name>
</gene>
<dbReference type="Proteomes" id="UP001208570">
    <property type="component" value="Unassembled WGS sequence"/>
</dbReference>
<evidence type="ECO:0000313" key="3">
    <source>
        <dbReference type="Proteomes" id="UP001208570"/>
    </source>
</evidence>
<protein>
    <submittedName>
        <fullName evidence="2">Uncharacterized protein</fullName>
    </submittedName>
</protein>
<name>A0AAD9J2V2_9ANNE</name>
<feature type="chain" id="PRO_5041970602" evidence="1">
    <location>
        <begin position="19"/>
        <end position="128"/>
    </location>
</feature>
<comment type="caution">
    <text evidence="2">The sequence shown here is derived from an EMBL/GenBank/DDBJ whole genome shotgun (WGS) entry which is preliminary data.</text>
</comment>
<organism evidence="2 3">
    <name type="scientific">Paralvinella palmiformis</name>
    <dbReference type="NCBI Taxonomy" id="53620"/>
    <lineage>
        <taxon>Eukaryota</taxon>
        <taxon>Metazoa</taxon>
        <taxon>Spiralia</taxon>
        <taxon>Lophotrochozoa</taxon>
        <taxon>Annelida</taxon>
        <taxon>Polychaeta</taxon>
        <taxon>Sedentaria</taxon>
        <taxon>Canalipalpata</taxon>
        <taxon>Terebellida</taxon>
        <taxon>Terebelliformia</taxon>
        <taxon>Alvinellidae</taxon>
        <taxon>Paralvinella</taxon>
    </lineage>
</organism>
<reference evidence="2" key="1">
    <citation type="journal article" date="2023" name="Mol. Biol. Evol.">
        <title>Third-Generation Sequencing Reveals the Adaptive Role of the Epigenome in Three Deep-Sea Polychaetes.</title>
        <authorList>
            <person name="Perez M."/>
            <person name="Aroh O."/>
            <person name="Sun Y."/>
            <person name="Lan Y."/>
            <person name="Juniper S.K."/>
            <person name="Young C.R."/>
            <person name="Angers B."/>
            <person name="Qian P.Y."/>
        </authorList>
    </citation>
    <scope>NUCLEOTIDE SEQUENCE</scope>
    <source>
        <strain evidence="2">P08H-3</strain>
    </source>
</reference>
<keyword evidence="1" id="KW-0732">Signal</keyword>
<dbReference type="EMBL" id="JAODUP010000688">
    <property type="protein sequence ID" value="KAK2145309.1"/>
    <property type="molecule type" value="Genomic_DNA"/>
</dbReference>
<dbReference type="AlphaFoldDB" id="A0AAD9J2V2"/>
<proteinExistence type="predicted"/>
<keyword evidence="3" id="KW-1185">Reference proteome</keyword>
<sequence>MWKIFVIVITVLISYALSDCDITVERVSPDHGNDIVNGVYKKVEPTSCQTRDVFQHTDQVIYLYYIESAGYWMFSHHCGCGNGNIDDGYVRSHDDEINPGLIQSGWEEKISEGNWKPNSNIDVGCSGM</sequence>
<feature type="signal peptide" evidence="1">
    <location>
        <begin position="1"/>
        <end position="18"/>
    </location>
</feature>
<accession>A0AAD9J2V2</accession>
<evidence type="ECO:0000313" key="2">
    <source>
        <dbReference type="EMBL" id="KAK2145309.1"/>
    </source>
</evidence>
<evidence type="ECO:0000256" key="1">
    <source>
        <dbReference type="SAM" id="SignalP"/>
    </source>
</evidence>